<keyword evidence="6" id="KW-0032">Aminotransferase</keyword>
<evidence type="ECO:0000256" key="5">
    <source>
        <dbReference type="RuleBase" id="RU004508"/>
    </source>
</evidence>
<dbReference type="KEGG" id="amob:HG15A2_31380"/>
<keyword evidence="6" id="KW-0808">Transferase</keyword>
<evidence type="ECO:0000256" key="1">
    <source>
        <dbReference type="ARBA" id="ARBA00022898"/>
    </source>
</evidence>
<keyword evidence="7" id="KW-1185">Reference proteome</keyword>
<dbReference type="AlphaFoldDB" id="A0A517MYA4"/>
<proteinExistence type="inferred from homology"/>
<evidence type="ECO:0000256" key="2">
    <source>
        <dbReference type="ARBA" id="ARBA00037999"/>
    </source>
</evidence>
<dbReference type="RefSeq" id="WP_218931985.1">
    <property type="nucleotide sequence ID" value="NZ_CP036263.1"/>
</dbReference>
<dbReference type="PANTHER" id="PTHR30244:SF36">
    <property type="entry name" value="3-OXO-GLUCOSE-6-PHOSPHATE:GLUTAMATE AMINOTRANSFERASE"/>
    <property type="match status" value="1"/>
</dbReference>
<dbReference type="Gene3D" id="3.40.640.10">
    <property type="entry name" value="Type I PLP-dependent aspartate aminotransferase-like (Major domain)"/>
    <property type="match status" value="1"/>
</dbReference>
<dbReference type="GO" id="GO:0030170">
    <property type="term" value="F:pyridoxal phosphate binding"/>
    <property type="evidence" value="ECO:0007669"/>
    <property type="project" value="UniProtKB-ARBA"/>
</dbReference>
<dbReference type="InterPro" id="IPR015421">
    <property type="entry name" value="PyrdxlP-dep_Trfase_major"/>
</dbReference>
<organism evidence="6 7">
    <name type="scientific">Adhaeretor mobilis</name>
    <dbReference type="NCBI Taxonomy" id="1930276"/>
    <lineage>
        <taxon>Bacteria</taxon>
        <taxon>Pseudomonadati</taxon>
        <taxon>Planctomycetota</taxon>
        <taxon>Planctomycetia</taxon>
        <taxon>Pirellulales</taxon>
        <taxon>Lacipirellulaceae</taxon>
        <taxon>Adhaeretor</taxon>
    </lineage>
</organism>
<keyword evidence="1 4" id="KW-0663">Pyridoxal phosphate</keyword>
<name>A0A517MYA4_9BACT</name>
<dbReference type="GO" id="GO:0008483">
    <property type="term" value="F:transaminase activity"/>
    <property type="evidence" value="ECO:0007669"/>
    <property type="project" value="UniProtKB-KW"/>
</dbReference>
<reference evidence="6 7" key="1">
    <citation type="submission" date="2019-02" db="EMBL/GenBank/DDBJ databases">
        <title>Deep-cultivation of Planctomycetes and their phenomic and genomic characterization uncovers novel biology.</title>
        <authorList>
            <person name="Wiegand S."/>
            <person name="Jogler M."/>
            <person name="Boedeker C."/>
            <person name="Pinto D."/>
            <person name="Vollmers J."/>
            <person name="Rivas-Marin E."/>
            <person name="Kohn T."/>
            <person name="Peeters S.H."/>
            <person name="Heuer A."/>
            <person name="Rast P."/>
            <person name="Oberbeckmann S."/>
            <person name="Bunk B."/>
            <person name="Jeske O."/>
            <person name="Meyerdierks A."/>
            <person name="Storesund J.E."/>
            <person name="Kallscheuer N."/>
            <person name="Luecker S."/>
            <person name="Lage O.M."/>
            <person name="Pohl T."/>
            <person name="Merkel B.J."/>
            <person name="Hornburger P."/>
            <person name="Mueller R.-W."/>
            <person name="Bruemmer F."/>
            <person name="Labrenz M."/>
            <person name="Spormann A.M."/>
            <person name="Op den Camp H."/>
            <person name="Overmann J."/>
            <person name="Amann R."/>
            <person name="Jetten M.S.M."/>
            <person name="Mascher T."/>
            <person name="Medema M.H."/>
            <person name="Devos D.P."/>
            <person name="Kaster A.-K."/>
            <person name="Ovreas L."/>
            <person name="Rohde M."/>
            <person name="Galperin M.Y."/>
            <person name="Jogler C."/>
        </authorList>
    </citation>
    <scope>NUCLEOTIDE SEQUENCE [LARGE SCALE GENOMIC DNA]</scope>
    <source>
        <strain evidence="6 7">HG15A2</strain>
    </source>
</reference>
<evidence type="ECO:0000256" key="3">
    <source>
        <dbReference type="PIRSR" id="PIRSR000390-1"/>
    </source>
</evidence>
<evidence type="ECO:0000256" key="4">
    <source>
        <dbReference type="PIRSR" id="PIRSR000390-2"/>
    </source>
</evidence>
<dbReference type="InterPro" id="IPR000653">
    <property type="entry name" value="DegT/StrS_aminotransferase"/>
</dbReference>
<comment type="similarity">
    <text evidence="2 5">Belongs to the DegT/DnrJ/EryC1 family.</text>
</comment>
<gene>
    <name evidence="6" type="primary">fdtB_2</name>
    <name evidence="6" type="ORF">HG15A2_31380</name>
</gene>
<dbReference type="InterPro" id="IPR015424">
    <property type="entry name" value="PyrdxlP-dep_Trfase"/>
</dbReference>
<dbReference type="SUPFAM" id="SSF53383">
    <property type="entry name" value="PLP-dependent transferases"/>
    <property type="match status" value="1"/>
</dbReference>
<feature type="modified residue" description="N6-(pyridoxal phosphate)lysine" evidence="4">
    <location>
        <position position="192"/>
    </location>
</feature>
<dbReference type="EMBL" id="CP036263">
    <property type="protein sequence ID" value="QDS99807.1"/>
    <property type="molecule type" value="Genomic_DNA"/>
</dbReference>
<dbReference type="EC" id="2.6.1.90" evidence="6"/>
<evidence type="ECO:0000313" key="7">
    <source>
        <dbReference type="Proteomes" id="UP000319852"/>
    </source>
</evidence>
<dbReference type="Gene3D" id="3.90.1150.10">
    <property type="entry name" value="Aspartate Aminotransferase, domain 1"/>
    <property type="match status" value="1"/>
</dbReference>
<feature type="active site" description="Proton acceptor" evidence="3">
    <location>
        <position position="192"/>
    </location>
</feature>
<sequence length="385" mass="42365">MSTTTLTSIPLCDLKAQHEVLQEELAHAMQAVAASGHYILGPQVKAFESEFADYCAAEHAIGVGNGTDALHLALRALKIGPGDEVITTPFTFVATTEAIGLVGATPVFVDIDPSNFNIDVDKIEAAITDRTKAILPVHLYGQPCAMDRVMAIAERHDVKVIEDCAQALGATYENRKIGTWGHIGCFSFFPSKNLGCFGDGGAVITHDSELAGRVEMLRRHGGKVKYHHAELGLNSRLDEIQAAILRVKLPHLDAWNVRRREIADCYNGQLANLEAIVVPTEEFDRTSSRCVYHQYTLRIAQRDEFREKLTSRGIQSFPYYPVPLHLQEVHASLGYGQGSFPHAESAANECLSLPIFPEFTAEQQRMVIDAVRSVRSQTPQSRLCA</sequence>
<dbReference type="InterPro" id="IPR015422">
    <property type="entry name" value="PyrdxlP-dep_Trfase_small"/>
</dbReference>
<dbReference type="Pfam" id="PF01041">
    <property type="entry name" value="DegT_DnrJ_EryC1"/>
    <property type="match status" value="1"/>
</dbReference>
<protein>
    <submittedName>
        <fullName evidence="6">dTDP-3-amino-3,6-dideoxy-alpha-D-galactopyranose transaminase</fullName>
        <ecNumber evidence="6">2.6.1.90</ecNumber>
    </submittedName>
</protein>
<dbReference type="PIRSF" id="PIRSF000390">
    <property type="entry name" value="PLP_StrS"/>
    <property type="match status" value="1"/>
</dbReference>
<dbReference type="GO" id="GO:0000271">
    <property type="term" value="P:polysaccharide biosynthetic process"/>
    <property type="evidence" value="ECO:0007669"/>
    <property type="project" value="TreeGrafter"/>
</dbReference>
<dbReference type="CDD" id="cd00616">
    <property type="entry name" value="AHBA_syn"/>
    <property type="match status" value="1"/>
</dbReference>
<evidence type="ECO:0000313" key="6">
    <source>
        <dbReference type="EMBL" id="QDS99807.1"/>
    </source>
</evidence>
<accession>A0A517MYA4</accession>
<dbReference type="FunFam" id="3.40.640.10:FF:000089">
    <property type="entry name" value="Aminotransferase, DegT/DnrJ/EryC1/StrS family"/>
    <property type="match status" value="1"/>
</dbReference>
<dbReference type="Proteomes" id="UP000319852">
    <property type="component" value="Chromosome"/>
</dbReference>
<dbReference type="PANTHER" id="PTHR30244">
    <property type="entry name" value="TRANSAMINASE"/>
    <property type="match status" value="1"/>
</dbReference>